<dbReference type="AlphaFoldDB" id="A0A101HPS7"/>
<evidence type="ECO:0000313" key="2">
    <source>
        <dbReference type="EMBL" id="KUK80798.1"/>
    </source>
</evidence>
<feature type="transmembrane region" description="Helical" evidence="1">
    <location>
        <begin position="48"/>
        <end position="69"/>
    </location>
</feature>
<gene>
    <name evidence="2" type="ORF">XD94_0762</name>
</gene>
<keyword evidence="1" id="KW-1133">Transmembrane helix</keyword>
<evidence type="ECO:0000313" key="3">
    <source>
        <dbReference type="Proteomes" id="UP000054092"/>
    </source>
</evidence>
<name>A0A101HPS7_9BACT</name>
<sequence length="501" mass="56934">MLRFEYMNISVKISRMLEEALKRETRTEYQTSWCRILVGVNLLSKKRALLLMLIIPLLALGSTGLHVILSPSLSINSFPAVSNSYKPSLEDLNRYLSVPAIFSGGMQISLGKSRLYLNMDLRQEFSDYLMGKWFSNLPLSTTSFLPSIDMNFPRLGYFERRDENSLISLGRRKLSLGGSTYSFVLSNTLPYFDHLWIELNGKAKSGEYLYNFFVISSDRTVSGGPKTLLGHRFGYMNDNLKVTFGEENLVYGVYPDLQDIGPFLIYHHTYQDHSNVTATIAAEVKIDRAIAYGEFTLDDFRLSTESPNSNPTAFGWLAGFSWKISDGLPYSGLRFTEAENEVRDRTLLNSGGLRVRMEHYHATTYLYNRGISIGKFTYQYRFNVLHLDSWPVITGFFGFPFGPDSTLSLVGIEYESQNVFVKVALELLREGSFTIDSPYSPPFDQDWYGPKNPINRSLILSLTCFFAYCPDTALFAGGKVIFADHIDFWINVGFIKGFSLF</sequence>
<keyword evidence="1" id="KW-0812">Transmembrane</keyword>
<dbReference type="Proteomes" id="UP000054092">
    <property type="component" value="Unassembled WGS sequence"/>
</dbReference>
<evidence type="ECO:0000256" key="1">
    <source>
        <dbReference type="SAM" id="Phobius"/>
    </source>
</evidence>
<keyword evidence="1" id="KW-0472">Membrane</keyword>
<proteinExistence type="predicted"/>
<dbReference type="EMBL" id="LGGP01000110">
    <property type="protein sequence ID" value="KUK80798.1"/>
    <property type="molecule type" value="Genomic_DNA"/>
</dbReference>
<protein>
    <recommendedName>
        <fullName evidence="4">Capsule assembly protein Wzi</fullName>
    </recommendedName>
</protein>
<accession>A0A101HPS7</accession>
<organism evidence="2 3">
    <name type="scientific">Mesotoga prima</name>
    <dbReference type="NCBI Taxonomy" id="1184387"/>
    <lineage>
        <taxon>Bacteria</taxon>
        <taxon>Thermotogati</taxon>
        <taxon>Thermotogota</taxon>
        <taxon>Thermotogae</taxon>
        <taxon>Kosmotogales</taxon>
        <taxon>Kosmotogaceae</taxon>
        <taxon>Mesotoga</taxon>
    </lineage>
</organism>
<reference evidence="3" key="1">
    <citation type="journal article" date="2015" name="MBio">
        <title>Genome-Resolved Metagenomic Analysis Reveals Roles for Candidate Phyla and Other Microbial Community Members in Biogeochemical Transformations in Oil Reservoirs.</title>
        <authorList>
            <person name="Hu P."/>
            <person name="Tom L."/>
            <person name="Singh A."/>
            <person name="Thomas B.C."/>
            <person name="Baker B.J."/>
            <person name="Piceno Y.M."/>
            <person name="Andersen G.L."/>
            <person name="Banfield J.F."/>
        </authorList>
    </citation>
    <scope>NUCLEOTIDE SEQUENCE [LARGE SCALE GENOMIC DNA]</scope>
</reference>
<comment type="caution">
    <text evidence="2">The sequence shown here is derived from an EMBL/GenBank/DDBJ whole genome shotgun (WGS) entry which is preliminary data.</text>
</comment>
<evidence type="ECO:0008006" key="4">
    <source>
        <dbReference type="Google" id="ProtNLM"/>
    </source>
</evidence>
<dbReference type="PATRIC" id="fig|1184387.3.peg.1149"/>